<keyword evidence="6" id="KW-1185">Reference proteome</keyword>
<dbReference type="InterPro" id="IPR006311">
    <property type="entry name" value="TAT_signal"/>
</dbReference>
<keyword evidence="3 4" id="KW-0732">Signal</keyword>
<reference evidence="5 6" key="1">
    <citation type="submission" date="2024-07" db="EMBL/GenBank/DDBJ databases">
        <authorList>
            <person name="Thanompreechachai J."/>
            <person name="Duangmal K."/>
        </authorList>
    </citation>
    <scope>NUCLEOTIDE SEQUENCE [LARGE SCALE GENOMIC DNA]</scope>
    <source>
        <strain evidence="5 6">KCTC 19886</strain>
    </source>
</reference>
<evidence type="ECO:0000256" key="2">
    <source>
        <dbReference type="ARBA" id="ARBA00022448"/>
    </source>
</evidence>
<sequence length="438" mass="46319">MVTPAQNTPTRRRVLGAAGAAAATGALSACSGFSTPDSGGSGGSSSGDDTITMITWASDVEASAFKKLADGFEAQSGTTVRMQVVPYSEVLTAVDTGLRTDSPPDLFRVSYTDVAAYRGQKVLANLTDADTLKSSFLPAFWAAVTDSEGTFGIPHHTDTSMVLLNTAAVASAGLGTLPTTLDSAWTWEQFADALGRIQPSRADTYAFAANWQNAGAYRWLNFVDQAGGRLLSEDLTSVATDDAGALKALTFTRDLFRKQLTPQNASARGQAASDLFLNQTVATAFAGDFLLSEIEGGGFEYSATFLPRDVNASADLGGNALVAVEASSRKEKALEFLTYCAQAEQMSAFCTEASVLPTREDIDASTLQYPVRPDLMALYVEQAKAIREPLVQQVVVPSFSAVNAQLRDRLDEVFLGSDDDATALKRITDGVASVLQTS</sequence>
<evidence type="ECO:0000313" key="5">
    <source>
        <dbReference type="EMBL" id="MEW9266149.1"/>
    </source>
</evidence>
<evidence type="ECO:0000313" key="6">
    <source>
        <dbReference type="Proteomes" id="UP001555826"/>
    </source>
</evidence>
<dbReference type="PROSITE" id="PS51318">
    <property type="entry name" value="TAT"/>
    <property type="match status" value="1"/>
</dbReference>
<dbReference type="RefSeq" id="WP_367639275.1">
    <property type="nucleotide sequence ID" value="NZ_JBFNQN010000010.1"/>
</dbReference>
<dbReference type="CDD" id="cd13585">
    <property type="entry name" value="PBP2_TMBP_like"/>
    <property type="match status" value="1"/>
</dbReference>
<gene>
    <name evidence="5" type="ORF">AB1207_15465</name>
</gene>
<name>A0ABV3P932_9ACTN</name>
<organism evidence="5 6">
    <name type="scientific">Kineococcus endophyticus</name>
    <dbReference type="NCBI Taxonomy" id="1181883"/>
    <lineage>
        <taxon>Bacteria</taxon>
        <taxon>Bacillati</taxon>
        <taxon>Actinomycetota</taxon>
        <taxon>Actinomycetes</taxon>
        <taxon>Kineosporiales</taxon>
        <taxon>Kineosporiaceae</taxon>
        <taxon>Kineococcus</taxon>
    </lineage>
</organism>
<dbReference type="Proteomes" id="UP001555826">
    <property type="component" value="Unassembled WGS sequence"/>
</dbReference>
<comment type="caution">
    <text evidence="5">The sequence shown here is derived from an EMBL/GenBank/DDBJ whole genome shotgun (WGS) entry which is preliminary data.</text>
</comment>
<feature type="chain" id="PRO_5045296138" evidence="4">
    <location>
        <begin position="29"/>
        <end position="438"/>
    </location>
</feature>
<dbReference type="SUPFAM" id="SSF53850">
    <property type="entry name" value="Periplasmic binding protein-like II"/>
    <property type="match status" value="1"/>
</dbReference>
<comment type="similarity">
    <text evidence="1">Belongs to the bacterial solute-binding protein 1 family.</text>
</comment>
<evidence type="ECO:0000256" key="3">
    <source>
        <dbReference type="ARBA" id="ARBA00022729"/>
    </source>
</evidence>
<protein>
    <submittedName>
        <fullName evidence="5">Sugar ABC transporter substrate-binding protein</fullName>
    </submittedName>
</protein>
<evidence type="ECO:0000256" key="1">
    <source>
        <dbReference type="ARBA" id="ARBA00008520"/>
    </source>
</evidence>
<accession>A0ABV3P932</accession>
<proteinExistence type="inferred from homology"/>
<dbReference type="PANTHER" id="PTHR30061">
    <property type="entry name" value="MALTOSE-BINDING PERIPLASMIC PROTEIN"/>
    <property type="match status" value="1"/>
</dbReference>
<dbReference type="InterPro" id="IPR006059">
    <property type="entry name" value="SBP"/>
</dbReference>
<evidence type="ECO:0000256" key="4">
    <source>
        <dbReference type="SAM" id="SignalP"/>
    </source>
</evidence>
<dbReference type="EMBL" id="JBFNQN010000010">
    <property type="protein sequence ID" value="MEW9266149.1"/>
    <property type="molecule type" value="Genomic_DNA"/>
</dbReference>
<feature type="signal peptide" evidence="4">
    <location>
        <begin position="1"/>
        <end position="28"/>
    </location>
</feature>
<dbReference type="PANTHER" id="PTHR30061:SF50">
    <property type="entry name" value="MALTOSE_MALTODEXTRIN-BINDING PERIPLASMIC PROTEIN"/>
    <property type="match status" value="1"/>
</dbReference>
<keyword evidence="2" id="KW-0813">Transport</keyword>
<dbReference type="Gene3D" id="3.40.190.10">
    <property type="entry name" value="Periplasmic binding protein-like II"/>
    <property type="match status" value="1"/>
</dbReference>
<dbReference type="Pfam" id="PF01547">
    <property type="entry name" value="SBP_bac_1"/>
    <property type="match status" value="1"/>
</dbReference>